<gene>
    <name evidence="2" type="ORF">ACFFH7_42820</name>
</gene>
<accession>A0ABV6N6T2</accession>
<reference evidence="2 3" key="1">
    <citation type="submission" date="2024-09" db="EMBL/GenBank/DDBJ databases">
        <authorList>
            <person name="Sun Q."/>
            <person name="Mori K."/>
        </authorList>
    </citation>
    <scope>NUCLEOTIDE SEQUENCE [LARGE SCALE GENOMIC DNA]</scope>
    <source>
        <strain evidence="2 3">TBRC 1432</strain>
    </source>
</reference>
<feature type="transmembrane region" description="Helical" evidence="1">
    <location>
        <begin position="36"/>
        <end position="56"/>
    </location>
</feature>
<evidence type="ECO:0000256" key="1">
    <source>
        <dbReference type="SAM" id="Phobius"/>
    </source>
</evidence>
<keyword evidence="1" id="KW-0472">Membrane</keyword>
<evidence type="ECO:0000313" key="3">
    <source>
        <dbReference type="Proteomes" id="UP001589810"/>
    </source>
</evidence>
<evidence type="ECO:0000313" key="2">
    <source>
        <dbReference type="EMBL" id="MFC0548304.1"/>
    </source>
</evidence>
<dbReference type="Proteomes" id="UP001589810">
    <property type="component" value="Unassembled WGS sequence"/>
</dbReference>
<dbReference type="RefSeq" id="WP_273937852.1">
    <property type="nucleotide sequence ID" value="NZ_CP097263.1"/>
</dbReference>
<organism evidence="2 3">
    <name type="scientific">Kutzneria chonburiensis</name>
    <dbReference type="NCBI Taxonomy" id="1483604"/>
    <lineage>
        <taxon>Bacteria</taxon>
        <taxon>Bacillati</taxon>
        <taxon>Actinomycetota</taxon>
        <taxon>Actinomycetes</taxon>
        <taxon>Pseudonocardiales</taxon>
        <taxon>Pseudonocardiaceae</taxon>
        <taxon>Kutzneria</taxon>
    </lineage>
</organism>
<dbReference type="EMBL" id="JBHLUD010000015">
    <property type="protein sequence ID" value="MFC0548304.1"/>
    <property type="molecule type" value="Genomic_DNA"/>
</dbReference>
<proteinExistence type="predicted"/>
<name>A0ABV6N6T2_9PSEU</name>
<keyword evidence="1" id="KW-1133">Transmembrane helix</keyword>
<protein>
    <recommendedName>
        <fullName evidence="4">TVP38/TMEM64 family membrane protein</fullName>
    </recommendedName>
</protein>
<keyword evidence="1" id="KW-0812">Transmembrane</keyword>
<sequence length="75" mass="7750">MLYYAFPVLAPAIAADTGWSAAMVTGAFRSASSSPAVLLVLVTVLVGAVRGIFTLVQATAVSDRWGPPGSRSPER</sequence>
<evidence type="ECO:0008006" key="4">
    <source>
        <dbReference type="Google" id="ProtNLM"/>
    </source>
</evidence>
<keyword evidence="3" id="KW-1185">Reference proteome</keyword>
<comment type="caution">
    <text evidence="2">The sequence shown here is derived from an EMBL/GenBank/DDBJ whole genome shotgun (WGS) entry which is preliminary data.</text>
</comment>